<gene>
    <name evidence="2" type="ORF">ACZ87_02695</name>
    <name evidence="1" type="ORF">BBW68_09840</name>
</gene>
<dbReference type="EMBL" id="LJAM02000330">
    <property type="protein sequence ID" value="RAP70501.1"/>
    <property type="molecule type" value="Genomic_DNA"/>
</dbReference>
<dbReference type="Proteomes" id="UP000243534">
    <property type="component" value="Unassembled WGS sequence"/>
</dbReference>
<evidence type="ECO:0008006" key="5">
    <source>
        <dbReference type="Google" id="ProtNLM"/>
    </source>
</evidence>
<dbReference type="EMBL" id="MAYS01000252">
    <property type="protein sequence ID" value="OFC62441.1"/>
    <property type="molecule type" value="Genomic_DNA"/>
</dbReference>
<sequence>MNKTKIAVGVVVALGVVWTAGAWFTGKQLEKNMDQLVQQANVQIKNSAPESRLQLSYQNFQRGVFSSSARFVLQSSLQTEDKAMLKPSQSIVFKETIDHGPLPLAQLKKFNLILSMASVHSELENTDAVKKLFEITKGQSIVQAETRVGYGGSTESDIKLLPADYSNAQTSERFAFNGATLKVSADDKGDKVSFNCDIDSLVVTSKNKLEMPVLFTVSGLKLDAYTKLSPEGMRIGDPTIALKKLTAAVDGKEVLIAEGLNGKSTFNSDNGSMSGQIDYTLDSLKLQGQNFGQGKLAVKLVGFDGKAIKAFSENYKRQMQALNSNPDVQANPELYQQRTSEILTSNLPLLLKGDPSVSIASFSWKNDKGESSFNLNAQFKDPATATASAQNLGQQVDNVLKTLDTELTISMDMATEMMTHVAMAEGYSQEEALKLADQQVKGVAAMGQMFKLTTQEDNNITTSLQYDTGQIIMNGEKMPLEQFLFRYMLGGAGMAAPEGMPQ</sequence>
<comment type="caution">
    <text evidence="1">The sequence shown here is derived from an EMBL/GenBank/DDBJ whole genome shotgun (WGS) entry which is preliminary data.</text>
</comment>
<dbReference type="InterPro" id="IPR010352">
    <property type="entry name" value="DUF945"/>
</dbReference>
<reference evidence="1 3" key="1">
    <citation type="submission" date="2016-07" db="EMBL/GenBank/DDBJ databases">
        <authorList>
            <person name="Yuval B."/>
        </authorList>
    </citation>
    <scope>NUCLEOTIDE SEQUENCE [LARGE SCALE GENOMIC DNA]</scope>
    <source>
        <strain evidence="1 3">IL</strain>
    </source>
</reference>
<evidence type="ECO:0000313" key="4">
    <source>
        <dbReference type="Proteomes" id="UP000244334"/>
    </source>
</evidence>
<dbReference type="AlphaFoldDB" id="A0A1E7Z121"/>
<accession>A0A1E7Z121</accession>
<keyword evidence="4" id="KW-1185">Reference proteome</keyword>
<organism evidence="1 3">
    <name type="scientific">Candidatus Erwinia dacicola</name>
    <dbReference type="NCBI Taxonomy" id="252393"/>
    <lineage>
        <taxon>Bacteria</taxon>
        <taxon>Pseudomonadati</taxon>
        <taxon>Pseudomonadota</taxon>
        <taxon>Gammaproteobacteria</taxon>
        <taxon>Enterobacterales</taxon>
        <taxon>Erwiniaceae</taxon>
        <taxon>Erwinia</taxon>
    </lineage>
</organism>
<evidence type="ECO:0000313" key="2">
    <source>
        <dbReference type="EMBL" id="RAP70501.1"/>
    </source>
</evidence>
<protein>
    <recommendedName>
        <fullName evidence="5">Protein YdgA</fullName>
    </recommendedName>
</protein>
<dbReference type="Pfam" id="PF06097">
    <property type="entry name" value="DUF945"/>
    <property type="match status" value="1"/>
</dbReference>
<dbReference type="OrthoDB" id="5444681at2"/>
<name>A0A1E7Z121_9GAMM</name>
<evidence type="ECO:0000313" key="3">
    <source>
        <dbReference type="Proteomes" id="UP000243534"/>
    </source>
</evidence>
<dbReference type="RefSeq" id="WP_070134679.1">
    <property type="nucleotide sequence ID" value="NZ_LJAM02000330.1"/>
</dbReference>
<dbReference type="Proteomes" id="UP000244334">
    <property type="component" value="Unassembled WGS sequence"/>
</dbReference>
<reference evidence="2 4" key="2">
    <citation type="submission" date="2018-04" db="EMBL/GenBank/DDBJ databases">
        <title>Genomes of the Obligate Erwinia dacicola and Facultative Enterobacter sp. OLF Endosymbionts of the Olive Fruit fly, Bactrocera oleae.</title>
        <authorList>
            <person name="Estes A.M."/>
            <person name="Hearn D.J."/>
            <person name="Agarwal S."/>
            <person name="Pierson E.A."/>
            <person name="Dunning-Hotopp J.C."/>
        </authorList>
    </citation>
    <scope>NUCLEOTIDE SEQUENCE [LARGE SCALE GENOMIC DNA]</scope>
    <source>
        <strain evidence="2 4">Oroville</strain>
    </source>
</reference>
<evidence type="ECO:0000313" key="1">
    <source>
        <dbReference type="EMBL" id="OFC62441.1"/>
    </source>
</evidence>
<proteinExistence type="predicted"/>